<accession>A0A843XTU2</accession>
<gene>
    <name evidence="1" type="ORF">Taro_055297</name>
</gene>
<keyword evidence="2" id="KW-1185">Reference proteome</keyword>
<comment type="caution">
    <text evidence="1">The sequence shown here is derived from an EMBL/GenBank/DDBJ whole genome shotgun (WGS) entry which is preliminary data.</text>
</comment>
<evidence type="ECO:0000313" key="1">
    <source>
        <dbReference type="EMBL" id="MQM22247.1"/>
    </source>
</evidence>
<proteinExistence type="predicted"/>
<organism evidence="1 2">
    <name type="scientific">Colocasia esculenta</name>
    <name type="common">Wild taro</name>
    <name type="synonym">Arum esculentum</name>
    <dbReference type="NCBI Taxonomy" id="4460"/>
    <lineage>
        <taxon>Eukaryota</taxon>
        <taxon>Viridiplantae</taxon>
        <taxon>Streptophyta</taxon>
        <taxon>Embryophyta</taxon>
        <taxon>Tracheophyta</taxon>
        <taxon>Spermatophyta</taxon>
        <taxon>Magnoliopsida</taxon>
        <taxon>Liliopsida</taxon>
        <taxon>Araceae</taxon>
        <taxon>Aroideae</taxon>
        <taxon>Colocasieae</taxon>
        <taxon>Colocasia</taxon>
    </lineage>
</organism>
<sequence length="149" mass="16627">MTTPLYCIFSFFILTDYDMYYISSLTREAGGLIPICYKPKQGVLSIIICYKSSTEFNSLSLLHEIVASQIQRNVERTCTCIVLSSWDFAALVSDIIGVLHHFSSHSMHVVLSTLLLDAIYCLGNLVDFCCPGVFFCLRSNALSLLSFDG</sequence>
<dbReference type="EMBL" id="NMUH01012482">
    <property type="protein sequence ID" value="MQM22247.1"/>
    <property type="molecule type" value="Genomic_DNA"/>
</dbReference>
<protein>
    <submittedName>
        <fullName evidence="1">Uncharacterized protein</fullName>
    </submittedName>
</protein>
<name>A0A843XTU2_COLES</name>
<dbReference type="AlphaFoldDB" id="A0A843XTU2"/>
<dbReference type="Proteomes" id="UP000652761">
    <property type="component" value="Unassembled WGS sequence"/>
</dbReference>
<reference evidence="1" key="1">
    <citation type="submission" date="2017-07" db="EMBL/GenBank/DDBJ databases">
        <title>Taro Niue Genome Assembly and Annotation.</title>
        <authorList>
            <person name="Atibalentja N."/>
            <person name="Keating K."/>
            <person name="Fields C.J."/>
        </authorList>
    </citation>
    <scope>NUCLEOTIDE SEQUENCE</scope>
    <source>
        <strain evidence="1">Niue_2</strain>
        <tissue evidence="1">Leaf</tissue>
    </source>
</reference>
<evidence type="ECO:0000313" key="2">
    <source>
        <dbReference type="Proteomes" id="UP000652761"/>
    </source>
</evidence>